<keyword evidence="2" id="KW-1185">Reference proteome</keyword>
<gene>
    <name evidence="1" type="ORF">F5148DRAFT_1257551</name>
</gene>
<reference evidence="1" key="1">
    <citation type="submission" date="2021-03" db="EMBL/GenBank/DDBJ databases">
        <title>Evolutionary priming and transition to the ectomycorrhizal habit in an iconic lineage of mushroom-forming fungi: is preadaptation a requirement?</title>
        <authorList>
            <consortium name="DOE Joint Genome Institute"/>
            <person name="Looney B.P."/>
            <person name="Miyauchi S."/>
            <person name="Morin E."/>
            <person name="Drula E."/>
            <person name="Courty P.E."/>
            <person name="Chicoki N."/>
            <person name="Fauchery L."/>
            <person name="Kohler A."/>
            <person name="Kuo A."/>
            <person name="LaButti K."/>
            <person name="Pangilinan J."/>
            <person name="Lipzen A."/>
            <person name="Riley R."/>
            <person name="Andreopoulos W."/>
            <person name="He G."/>
            <person name="Johnson J."/>
            <person name="Barry K.W."/>
            <person name="Grigoriev I.V."/>
            <person name="Nagy L."/>
            <person name="Hibbett D."/>
            <person name="Henrissat B."/>
            <person name="Matheny P.B."/>
            <person name="Labbe J."/>
            <person name="Martin A.F."/>
        </authorList>
    </citation>
    <scope>NUCLEOTIDE SEQUENCE</scope>
    <source>
        <strain evidence="1">BPL698</strain>
    </source>
</reference>
<proteinExistence type="predicted"/>
<name>A0ACC0TU91_9AGAM</name>
<protein>
    <submittedName>
        <fullName evidence="1">Uncharacterized protein</fullName>
    </submittedName>
</protein>
<organism evidence="1 2">
    <name type="scientific">Russula earlei</name>
    <dbReference type="NCBI Taxonomy" id="71964"/>
    <lineage>
        <taxon>Eukaryota</taxon>
        <taxon>Fungi</taxon>
        <taxon>Dikarya</taxon>
        <taxon>Basidiomycota</taxon>
        <taxon>Agaricomycotina</taxon>
        <taxon>Agaricomycetes</taxon>
        <taxon>Russulales</taxon>
        <taxon>Russulaceae</taxon>
        <taxon>Russula</taxon>
    </lineage>
</organism>
<dbReference type="EMBL" id="JAGFNK010000732">
    <property type="protein sequence ID" value="KAI9441974.1"/>
    <property type="molecule type" value="Genomic_DNA"/>
</dbReference>
<accession>A0ACC0TU91</accession>
<comment type="caution">
    <text evidence="1">The sequence shown here is derived from an EMBL/GenBank/DDBJ whole genome shotgun (WGS) entry which is preliminary data.</text>
</comment>
<sequence length="363" mass="40196">MHPMGPNFSADCTSRSWRWQTQKPSTKSNMRTWHIVHDISAHIRHSVLSTTFYSPSHDLPRPIASSDASTSFEFSKDSAPSIVRRLYLTNNPPTQASYRVHNPHIGLLSPLSRRPGSGFLRGSSTYNAILARSTSLISSLTSNLANPFFTSLKERSRLTSPVAAALSTDALLYSPSVVGLRRDDADHFELMDDDFVGELDAIPADPTTKELEVPPAVNAQNQRAMGEFVAPYFMNVLSAAPILVDALRSASYTSSEIELDCLLRRTLKARVARVLRLFASRGDSTLVLGTFGYEEGAPIAMVAEIYAELLACSINPGDVTDGEFRNVFQRVIFTVPTKLLSVFRKTFEMRIYEDELIRSLEGS</sequence>
<dbReference type="Proteomes" id="UP001207468">
    <property type="component" value="Unassembled WGS sequence"/>
</dbReference>
<evidence type="ECO:0000313" key="1">
    <source>
        <dbReference type="EMBL" id="KAI9441974.1"/>
    </source>
</evidence>
<evidence type="ECO:0000313" key="2">
    <source>
        <dbReference type="Proteomes" id="UP001207468"/>
    </source>
</evidence>